<dbReference type="InterPro" id="IPR035959">
    <property type="entry name" value="RutC-like_sf"/>
</dbReference>
<sequence length="155" mass="17098">MGNIKENLNYLGLKLPEVSTPGGSYVSVNIRENIAYIAIQFPILNGDYFYQGRLGNEITTEQGYKAMELCALNVLAQVENKVGFNKIVGLNHIDIYFQSGANWDDSPIVANGASDLFVKVLEEKGQHSRAIFGVEKLPRNFSVGLTATLTIKKEV</sequence>
<dbReference type="PANTHER" id="PTHR43760">
    <property type="entry name" value="ENDORIBONUCLEASE-RELATED"/>
    <property type="match status" value="1"/>
</dbReference>
<feature type="domain" description="Endoribonuclease L-PSP/chorismate mutase-like" evidence="1">
    <location>
        <begin position="10"/>
        <end position="140"/>
    </location>
</feature>
<comment type="caution">
    <text evidence="2">The sequence shown here is derived from an EMBL/GenBank/DDBJ whole genome shotgun (WGS) entry which is preliminary data.</text>
</comment>
<organism evidence="2 3">
    <name type="scientific">Postechiella marina</name>
    <dbReference type="NCBI Taxonomy" id="943941"/>
    <lineage>
        <taxon>Bacteria</taxon>
        <taxon>Pseudomonadati</taxon>
        <taxon>Bacteroidota</taxon>
        <taxon>Flavobacteriia</taxon>
        <taxon>Flavobacteriales</taxon>
        <taxon>Flavobacteriaceae</taxon>
        <taxon>Postechiella</taxon>
    </lineage>
</organism>
<keyword evidence="3" id="KW-1185">Reference proteome</keyword>
<dbReference type="Gene3D" id="3.30.1330.40">
    <property type="entry name" value="RutC-like"/>
    <property type="match status" value="1"/>
</dbReference>
<dbReference type="Pfam" id="PF14588">
    <property type="entry name" value="YjgF_endoribonc"/>
    <property type="match status" value="1"/>
</dbReference>
<dbReference type="EMBL" id="BAABCA010000002">
    <property type="protein sequence ID" value="GAA4233722.1"/>
    <property type="molecule type" value="Genomic_DNA"/>
</dbReference>
<dbReference type="CDD" id="cd02199">
    <property type="entry name" value="YjgF_YER057c_UK114_like_1"/>
    <property type="match status" value="1"/>
</dbReference>
<protein>
    <submittedName>
        <fullName evidence="2">RidA family protein</fullName>
    </submittedName>
</protein>
<dbReference type="RefSeq" id="WP_344787160.1">
    <property type="nucleotide sequence ID" value="NZ_BAABCA010000002.1"/>
</dbReference>
<dbReference type="SUPFAM" id="SSF55298">
    <property type="entry name" value="YjgF-like"/>
    <property type="match status" value="1"/>
</dbReference>
<evidence type="ECO:0000313" key="3">
    <source>
        <dbReference type="Proteomes" id="UP001501496"/>
    </source>
</evidence>
<gene>
    <name evidence="2" type="ORF">GCM10022291_11490</name>
</gene>
<proteinExistence type="predicted"/>
<dbReference type="PANTHER" id="PTHR43760:SF1">
    <property type="entry name" value="ENDORIBONUCLEASE L-PSP_CHORISMATE MUTASE-LIKE DOMAIN-CONTAINING PROTEIN"/>
    <property type="match status" value="1"/>
</dbReference>
<name>A0ABP8C511_9FLAO</name>
<evidence type="ECO:0000313" key="2">
    <source>
        <dbReference type="EMBL" id="GAA4233722.1"/>
    </source>
</evidence>
<accession>A0ABP8C511</accession>
<dbReference type="InterPro" id="IPR013813">
    <property type="entry name" value="Endoribo_LPSP/chorism_mut-like"/>
</dbReference>
<evidence type="ECO:0000259" key="1">
    <source>
        <dbReference type="Pfam" id="PF14588"/>
    </source>
</evidence>
<dbReference type="Proteomes" id="UP001501496">
    <property type="component" value="Unassembled WGS sequence"/>
</dbReference>
<reference evidence="3" key="1">
    <citation type="journal article" date="2019" name="Int. J. Syst. Evol. Microbiol.">
        <title>The Global Catalogue of Microorganisms (GCM) 10K type strain sequencing project: providing services to taxonomists for standard genome sequencing and annotation.</title>
        <authorList>
            <consortium name="The Broad Institute Genomics Platform"/>
            <consortium name="The Broad Institute Genome Sequencing Center for Infectious Disease"/>
            <person name="Wu L."/>
            <person name="Ma J."/>
        </authorList>
    </citation>
    <scope>NUCLEOTIDE SEQUENCE [LARGE SCALE GENOMIC DNA]</scope>
    <source>
        <strain evidence="3">JCM 17630</strain>
    </source>
</reference>